<dbReference type="AlphaFoldDB" id="A0AAV9DXA4"/>
<reference evidence="2" key="1">
    <citation type="journal article" date="2023" name="Nat. Commun.">
        <title>Diploid and tetraploid genomes of Acorus and the evolution of monocots.</title>
        <authorList>
            <person name="Ma L."/>
            <person name="Liu K.W."/>
            <person name="Li Z."/>
            <person name="Hsiao Y.Y."/>
            <person name="Qi Y."/>
            <person name="Fu T."/>
            <person name="Tang G.D."/>
            <person name="Zhang D."/>
            <person name="Sun W.H."/>
            <person name="Liu D.K."/>
            <person name="Li Y."/>
            <person name="Chen G.Z."/>
            <person name="Liu X.D."/>
            <person name="Liao X.Y."/>
            <person name="Jiang Y.T."/>
            <person name="Yu X."/>
            <person name="Hao Y."/>
            <person name="Huang J."/>
            <person name="Zhao X.W."/>
            <person name="Ke S."/>
            <person name="Chen Y.Y."/>
            <person name="Wu W.L."/>
            <person name="Hsu J.L."/>
            <person name="Lin Y.F."/>
            <person name="Huang M.D."/>
            <person name="Li C.Y."/>
            <person name="Huang L."/>
            <person name="Wang Z.W."/>
            <person name="Zhao X."/>
            <person name="Zhong W.Y."/>
            <person name="Peng D.H."/>
            <person name="Ahmad S."/>
            <person name="Lan S."/>
            <person name="Zhang J.S."/>
            <person name="Tsai W.C."/>
            <person name="Van de Peer Y."/>
            <person name="Liu Z.J."/>
        </authorList>
    </citation>
    <scope>NUCLEOTIDE SEQUENCE</scope>
    <source>
        <strain evidence="2">CP</strain>
    </source>
</reference>
<proteinExistence type="predicted"/>
<name>A0AAV9DXA4_ACOCL</name>
<accession>A0AAV9DXA4</accession>
<protein>
    <submittedName>
        <fullName evidence="2">Uncharacterized protein</fullName>
    </submittedName>
</protein>
<evidence type="ECO:0000313" key="2">
    <source>
        <dbReference type="EMBL" id="KAK1305606.1"/>
    </source>
</evidence>
<evidence type="ECO:0000313" key="3">
    <source>
        <dbReference type="Proteomes" id="UP001180020"/>
    </source>
</evidence>
<evidence type="ECO:0000256" key="1">
    <source>
        <dbReference type="SAM" id="SignalP"/>
    </source>
</evidence>
<gene>
    <name evidence="2" type="ORF">QJS10_CPA10g00354</name>
</gene>
<dbReference type="SUPFAM" id="SSF51126">
    <property type="entry name" value="Pectin lyase-like"/>
    <property type="match status" value="1"/>
</dbReference>
<organism evidence="2 3">
    <name type="scientific">Acorus calamus</name>
    <name type="common">Sweet flag</name>
    <dbReference type="NCBI Taxonomy" id="4465"/>
    <lineage>
        <taxon>Eukaryota</taxon>
        <taxon>Viridiplantae</taxon>
        <taxon>Streptophyta</taxon>
        <taxon>Embryophyta</taxon>
        <taxon>Tracheophyta</taxon>
        <taxon>Spermatophyta</taxon>
        <taxon>Magnoliopsida</taxon>
        <taxon>Liliopsida</taxon>
        <taxon>Acoraceae</taxon>
        <taxon>Acorus</taxon>
    </lineage>
</organism>
<keyword evidence="1" id="KW-0732">Signal</keyword>
<dbReference type="EMBL" id="JAUJYO010000010">
    <property type="protein sequence ID" value="KAK1305606.1"/>
    <property type="molecule type" value="Genomic_DNA"/>
</dbReference>
<dbReference type="InterPro" id="IPR011050">
    <property type="entry name" value="Pectin_lyase_fold/virulence"/>
</dbReference>
<keyword evidence="3" id="KW-1185">Reference proteome</keyword>
<reference evidence="2" key="2">
    <citation type="submission" date="2023-06" db="EMBL/GenBank/DDBJ databases">
        <authorList>
            <person name="Ma L."/>
            <person name="Liu K.-W."/>
            <person name="Li Z."/>
            <person name="Hsiao Y.-Y."/>
            <person name="Qi Y."/>
            <person name="Fu T."/>
            <person name="Tang G."/>
            <person name="Zhang D."/>
            <person name="Sun W.-H."/>
            <person name="Liu D.-K."/>
            <person name="Li Y."/>
            <person name="Chen G.-Z."/>
            <person name="Liu X.-D."/>
            <person name="Liao X.-Y."/>
            <person name="Jiang Y.-T."/>
            <person name="Yu X."/>
            <person name="Hao Y."/>
            <person name="Huang J."/>
            <person name="Zhao X.-W."/>
            <person name="Ke S."/>
            <person name="Chen Y.-Y."/>
            <person name="Wu W.-L."/>
            <person name="Hsu J.-L."/>
            <person name="Lin Y.-F."/>
            <person name="Huang M.-D."/>
            <person name="Li C.-Y."/>
            <person name="Huang L."/>
            <person name="Wang Z.-W."/>
            <person name="Zhao X."/>
            <person name="Zhong W.-Y."/>
            <person name="Peng D.-H."/>
            <person name="Ahmad S."/>
            <person name="Lan S."/>
            <person name="Zhang J.-S."/>
            <person name="Tsai W.-C."/>
            <person name="Van De Peer Y."/>
            <person name="Liu Z.-J."/>
        </authorList>
    </citation>
    <scope>NUCLEOTIDE SEQUENCE</scope>
    <source>
        <strain evidence="2">CP</strain>
        <tissue evidence="2">Leaves</tissue>
    </source>
</reference>
<sequence>MDTSIVLSAIVAILVLSASVSAVLADFNVLNYGAIGDGKADNSQGCTKLAPTCGKLRIRWSRCISGAHYRTIRQLFWYYKWSKDQDMTVESRAHKWH</sequence>
<feature type="chain" id="PRO_5043339492" evidence="1">
    <location>
        <begin position="26"/>
        <end position="97"/>
    </location>
</feature>
<dbReference type="Proteomes" id="UP001180020">
    <property type="component" value="Unassembled WGS sequence"/>
</dbReference>
<feature type="signal peptide" evidence="1">
    <location>
        <begin position="1"/>
        <end position="25"/>
    </location>
</feature>
<comment type="caution">
    <text evidence="2">The sequence shown here is derived from an EMBL/GenBank/DDBJ whole genome shotgun (WGS) entry which is preliminary data.</text>
</comment>